<proteinExistence type="predicted"/>
<keyword evidence="3" id="KW-1185">Reference proteome</keyword>
<name>A0A401PQ16_SCYTO</name>
<evidence type="ECO:0000313" key="2">
    <source>
        <dbReference type="EMBL" id="GCB75211.1"/>
    </source>
</evidence>
<accession>A0A401PQ16</accession>
<dbReference type="EMBL" id="BFAA01013706">
    <property type="protein sequence ID" value="GCB75211.1"/>
    <property type="molecule type" value="Genomic_DNA"/>
</dbReference>
<reference evidence="2 3" key="1">
    <citation type="journal article" date="2018" name="Nat. Ecol. Evol.">
        <title>Shark genomes provide insights into elasmobranch evolution and the origin of vertebrates.</title>
        <authorList>
            <person name="Hara Y"/>
            <person name="Yamaguchi K"/>
            <person name="Onimaru K"/>
            <person name="Kadota M"/>
            <person name="Koyanagi M"/>
            <person name="Keeley SD"/>
            <person name="Tatsumi K"/>
            <person name="Tanaka K"/>
            <person name="Motone F"/>
            <person name="Kageyama Y"/>
            <person name="Nozu R"/>
            <person name="Adachi N"/>
            <person name="Nishimura O"/>
            <person name="Nakagawa R"/>
            <person name="Tanegashima C"/>
            <person name="Kiyatake I"/>
            <person name="Matsumoto R"/>
            <person name="Murakumo K"/>
            <person name="Nishida K"/>
            <person name="Terakita A"/>
            <person name="Kuratani S"/>
            <person name="Sato K"/>
            <person name="Hyodo S Kuraku.S."/>
        </authorList>
    </citation>
    <scope>NUCLEOTIDE SEQUENCE [LARGE SCALE GENOMIC DNA]</scope>
</reference>
<evidence type="ECO:0000256" key="1">
    <source>
        <dbReference type="SAM" id="SignalP"/>
    </source>
</evidence>
<comment type="caution">
    <text evidence="2">The sequence shown here is derived from an EMBL/GenBank/DDBJ whole genome shotgun (WGS) entry which is preliminary data.</text>
</comment>
<gene>
    <name evidence="2" type="ORF">scyTo_0018977</name>
</gene>
<feature type="chain" id="PRO_5019547841" evidence="1">
    <location>
        <begin position="22"/>
        <end position="68"/>
    </location>
</feature>
<protein>
    <submittedName>
        <fullName evidence="2">Uncharacterized protein</fullName>
    </submittedName>
</protein>
<feature type="signal peptide" evidence="1">
    <location>
        <begin position="1"/>
        <end position="21"/>
    </location>
</feature>
<organism evidence="2 3">
    <name type="scientific">Scyliorhinus torazame</name>
    <name type="common">Cloudy catshark</name>
    <name type="synonym">Catulus torazame</name>
    <dbReference type="NCBI Taxonomy" id="75743"/>
    <lineage>
        <taxon>Eukaryota</taxon>
        <taxon>Metazoa</taxon>
        <taxon>Chordata</taxon>
        <taxon>Craniata</taxon>
        <taxon>Vertebrata</taxon>
        <taxon>Chondrichthyes</taxon>
        <taxon>Elasmobranchii</taxon>
        <taxon>Galeomorphii</taxon>
        <taxon>Galeoidea</taxon>
        <taxon>Carcharhiniformes</taxon>
        <taxon>Scyliorhinidae</taxon>
        <taxon>Scyliorhinus</taxon>
    </lineage>
</organism>
<evidence type="ECO:0000313" key="3">
    <source>
        <dbReference type="Proteomes" id="UP000288216"/>
    </source>
</evidence>
<dbReference type="Proteomes" id="UP000288216">
    <property type="component" value="Unassembled WGS sequence"/>
</dbReference>
<dbReference type="AlphaFoldDB" id="A0A401PQ16"/>
<keyword evidence="1" id="KW-0732">Signal</keyword>
<sequence>MVTLGIKAVVLKVFLAGQVLKIPEAGFQGNYCQRRSQTPEAEFHKNYCQMWRHYALLHFYRLMSRMKL</sequence>